<evidence type="ECO:0000313" key="5">
    <source>
        <dbReference type="EMBL" id="MBC5728853.1"/>
    </source>
</evidence>
<dbReference type="PROSITE" id="PS51063">
    <property type="entry name" value="HTH_CRP_2"/>
    <property type="match status" value="1"/>
</dbReference>
<sequence length="221" mass="25658">MENQIEKNIEHLRNSQLFRGFTDDEIEKFLYNTKFKIFELNRGAILNVELDKSIFVLYGSIASYETNIDGVKTFINHFEPDGNELIAISLDTPYPTVSVEARKKSVVLSLETNSFLITDPSIIFLQNRVQQNIISIFYRMTENVMQRIIANAESLSKNKIIKYLRQLKSEQKSDKLQIPFTRQELADHLQMDISTLMRELKSLQESNVLTYEGKIITILNI</sequence>
<dbReference type="InterPro" id="IPR018490">
    <property type="entry name" value="cNMP-bd_dom_sf"/>
</dbReference>
<dbReference type="Gene3D" id="2.60.120.10">
    <property type="entry name" value="Jelly Rolls"/>
    <property type="match status" value="1"/>
</dbReference>
<dbReference type="SUPFAM" id="SSF46785">
    <property type="entry name" value="Winged helix' DNA-binding domain"/>
    <property type="match status" value="1"/>
</dbReference>
<dbReference type="InterPro" id="IPR014710">
    <property type="entry name" value="RmlC-like_jellyroll"/>
</dbReference>
<evidence type="ECO:0000313" key="6">
    <source>
        <dbReference type="Proteomes" id="UP000636755"/>
    </source>
</evidence>
<feature type="domain" description="HTH crp-type" evidence="4">
    <location>
        <begin position="154"/>
        <end position="221"/>
    </location>
</feature>
<evidence type="ECO:0000259" key="4">
    <source>
        <dbReference type="PROSITE" id="PS51063"/>
    </source>
</evidence>
<accession>A0ABR7HMX5</accession>
<keyword evidence="2" id="KW-0238">DNA-binding</keyword>
<keyword evidence="6" id="KW-1185">Reference proteome</keyword>
<proteinExistence type="predicted"/>
<dbReference type="InterPro" id="IPR012318">
    <property type="entry name" value="HTH_CRP"/>
</dbReference>
<name>A0ABR7HMX5_9FIRM</name>
<evidence type="ECO:0000256" key="3">
    <source>
        <dbReference type="ARBA" id="ARBA00023163"/>
    </source>
</evidence>
<comment type="caution">
    <text evidence="5">The sequence shown here is derived from an EMBL/GenBank/DDBJ whole genome shotgun (WGS) entry which is preliminary data.</text>
</comment>
<dbReference type="Proteomes" id="UP000636755">
    <property type="component" value="Unassembled WGS sequence"/>
</dbReference>
<evidence type="ECO:0000256" key="2">
    <source>
        <dbReference type="ARBA" id="ARBA00023125"/>
    </source>
</evidence>
<gene>
    <name evidence="5" type="ORF">H8R91_10065</name>
</gene>
<organism evidence="5 6">
    <name type="scientific">Ruminococcus intestinalis</name>
    <dbReference type="NCBI Taxonomy" id="2763066"/>
    <lineage>
        <taxon>Bacteria</taxon>
        <taxon>Bacillati</taxon>
        <taxon>Bacillota</taxon>
        <taxon>Clostridia</taxon>
        <taxon>Eubacteriales</taxon>
        <taxon>Oscillospiraceae</taxon>
        <taxon>Ruminococcus</taxon>
    </lineage>
</organism>
<dbReference type="Pfam" id="PF13545">
    <property type="entry name" value="HTH_Crp_2"/>
    <property type="match status" value="1"/>
</dbReference>
<dbReference type="InterPro" id="IPR036390">
    <property type="entry name" value="WH_DNA-bd_sf"/>
</dbReference>
<reference evidence="5 6" key="1">
    <citation type="submission" date="2020-08" db="EMBL/GenBank/DDBJ databases">
        <title>Genome public.</title>
        <authorList>
            <person name="Liu C."/>
            <person name="Sun Q."/>
        </authorList>
    </citation>
    <scope>NUCLEOTIDE SEQUENCE [LARGE SCALE GENOMIC DNA]</scope>
    <source>
        <strain evidence="5 6">NSJ-71</strain>
    </source>
</reference>
<dbReference type="EMBL" id="JACOPS010000005">
    <property type="protein sequence ID" value="MBC5728853.1"/>
    <property type="molecule type" value="Genomic_DNA"/>
</dbReference>
<dbReference type="SUPFAM" id="SSF51206">
    <property type="entry name" value="cAMP-binding domain-like"/>
    <property type="match status" value="1"/>
</dbReference>
<protein>
    <submittedName>
        <fullName evidence="5">Crp/Fnr family transcriptional regulator</fullName>
    </submittedName>
</protein>
<dbReference type="RefSeq" id="WP_186935983.1">
    <property type="nucleotide sequence ID" value="NZ_JACOPS010000005.1"/>
</dbReference>
<evidence type="ECO:0000256" key="1">
    <source>
        <dbReference type="ARBA" id="ARBA00023015"/>
    </source>
</evidence>
<keyword evidence="1" id="KW-0805">Transcription regulation</keyword>
<keyword evidence="3" id="KW-0804">Transcription</keyword>